<evidence type="ECO:0000313" key="2">
    <source>
        <dbReference type="EnsemblMetazoa" id="GPPI008530-PA"/>
    </source>
</evidence>
<feature type="transmembrane region" description="Helical" evidence="1">
    <location>
        <begin position="35"/>
        <end position="53"/>
    </location>
</feature>
<keyword evidence="1" id="KW-1133">Transmembrane helix</keyword>
<evidence type="ECO:0000313" key="3">
    <source>
        <dbReference type="Proteomes" id="UP000092460"/>
    </source>
</evidence>
<keyword evidence="1" id="KW-0472">Membrane</keyword>
<dbReference type="EnsemblMetazoa" id="GPPI008530-RA">
    <property type="protein sequence ID" value="GPPI008530-PA"/>
    <property type="gene ID" value="GPPI008530"/>
</dbReference>
<dbReference type="VEuPathDB" id="VectorBase:GPPI008530"/>
<protein>
    <submittedName>
        <fullName evidence="2">Uncharacterized protein</fullName>
    </submittedName>
</protein>
<keyword evidence="1" id="KW-0812">Transmembrane</keyword>
<dbReference type="AlphaFoldDB" id="A0A1B0ATZ8"/>
<reference evidence="3" key="1">
    <citation type="submission" date="2015-01" db="EMBL/GenBank/DDBJ databases">
        <authorList>
            <person name="Aksoy S."/>
            <person name="Warren W."/>
            <person name="Wilson R.K."/>
        </authorList>
    </citation>
    <scope>NUCLEOTIDE SEQUENCE [LARGE SCALE GENOMIC DNA]</scope>
    <source>
        <strain evidence="3">IAEA</strain>
    </source>
</reference>
<evidence type="ECO:0000256" key="1">
    <source>
        <dbReference type="SAM" id="Phobius"/>
    </source>
</evidence>
<accession>A0A1B0ATZ8</accession>
<reference evidence="2" key="2">
    <citation type="submission" date="2020-05" db="UniProtKB">
        <authorList>
            <consortium name="EnsemblMetazoa"/>
        </authorList>
    </citation>
    <scope>IDENTIFICATION</scope>
    <source>
        <strain evidence="2">IAEA</strain>
    </source>
</reference>
<sequence>MRNCLELRVPQSNYVKCERTILRVLRRNLSTLETFILHVIGIIKIVLFVVIALNQVELKAQDYIFVNNYVDSCEDEQHWVGRTIITRMIKVPSENKVHCSIVESIVSKESVLTKCCHLPDIKKSHMLTIFLVTYELRYSLQQVIAPNIYRVNDNSDNITQTSKSVNNSSQYKSLESVQSFLQYKFLYNNRNTLNDVNKRVVYTTLLQRRRYFLSFQRRRMVRLSGLDEKSLC</sequence>
<dbReference type="EMBL" id="JXJN01003482">
    <property type="status" value="NOT_ANNOTATED_CDS"/>
    <property type="molecule type" value="Genomic_DNA"/>
</dbReference>
<name>A0A1B0ATZ8_9MUSC</name>
<keyword evidence="3" id="KW-1185">Reference proteome</keyword>
<organism evidence="2 3">
    <name type="scientific">Glossina palpalis gambiensis</name>
    <dbReference type="NCBI Taxonomy" id="67801"/>
    <lineage>
        <taxon>Eukaryota</taxon>
        <taxon>Metazoa</taxon>
        <taxon>Ecdysozoa</taxon>
        <taxon>Arthropoda</taxon>
        <taxon>Hexapoda</taxon>
        <taxon>Insecta</taxon>
        <taxon>Pterygota</taxon>
        <taxon>Neoptera</taxon>
        <taxon>Endopterygota</taxon>
        <taxon>Diptera</taxon>
        <taxon>Brachycera</taxon>
        <taxon>Muscomorpha</taxon>
        <taxon>Hippoboscoidea</taxon>
        <taxon>Glossinidae</taxon>
        <taxon>Glossina</taxon>
    </lineage>
</organism>
<dbReference type="Proteomes" id="UP000092460">
    <property type="component" value="Unassembled WGS sequence"/>
</dbReference>
<proteinExistence type="predicted"/>